<name>A0A9P0LQQ7_ACAOB</name>
<dbReference type="OrthoDB" id="10447409at2759"/>
<reference evidence="1" key="1">
    <citation type="submission" date="2022-03" db="EMBL/GenBank/DDBJ databases">
        <authorList>
            <person name="Sayadi A."/>
        </authorList>
    </citation>
    <scope>NUCLEOTIDE SEQUENCE</scope>
</reference>
<keyword evidence="2" id="KW-1185">Reference proteome</keyword>
<evidence type="ECO:0000313" key="1">
    <source>
        <dbReference type="EMBL" id="CAH2000807.1"/>
    </source>
</evidence>
<evidence type="ECO:0008006" key="3">
    <source>
        <dbReference type="Google" id="ProtNLM"/>
    </source>
</evidence>
<evidence type="ECO:0000313" key="2">
    <source>
        <dbReference type="Proteomes" id="UP001152888"/>
    </source>
</evidence>
<gene>
    <name evidence="1" type="ORF">ACAOBT_LOCUS25805</name>
</gene>
<organism evidence="1 2">
    <name type="scientific">Acanthoscelides obtectus</name>
    <name type="common">Bean weevil</name>
    <name type="synonym">Bruchus obtectus</name>
    <dbReference type="NCBI Taxonomy" id="200917"/>
    <lineage>
        <taxon>Eukaryota</taxon>
        <taxon>Metazoa</taxon>
        <taxon>Ecdysozoa</taxon>
        <taxon>Arthropoda</taxon>
        <taxon>Hexapoda</taxon>
        <taxon>Insecta</taxon>
        <taxon>Pterygota</taxon>
        <taxon>Neoptera</taxon>
        <taxon>Endopterygota</taxon>
        <taxon>Coleoptera</taxon>
        <taxon>Polyphaga</taxon>
        <taxon>Cucujiformia</taxon>
        <taxon>Chrysomeloidea</taxon>
        <taxon>Chrysomelidae</taxon>
        <taxon>Bruchinae</taxon>
        <taxon>Bruchini</taxon>
        <taxon>Acanthoscelides</taxon>
    </lineage>
</organism>
<proteinExistence type="predicted"/>
<dbReference type="Proteomes" id="UP001152888">
    <property type="component" value="Unassembled WGS sequence"/>
</dbReference>
<dbReference type="EMBL" id="CAKOFQ010007422">
    <property type="protein sequence ID" value="CAH2000807.1"/>
    <property type="molecule type" value="Genomic_DNA"/>
</dbReference>
<comment type="caution">
    <text evidence="1">The sequence shown here is derived from an EMBL/GenBank/DDBJ whole genome shotgun (WGS) entry which is preliminary data.</text>
</comment>
<protein>
    <recommendedName>
        <fullName evidence="3">HTH psq-type domain-containing protein</fullName>
    </recommendedName>
</protein>
<accession>A0A9P0LQQ7</accession>
<sequence length="189" mass="20637">MEVVNVLDRESVSVRHLAKRFNIGKTQAAEIAKNKEDIRSSNGCECCLTNTCSCTCSKFSGDGLIEGVGSEHCRSILMGGTVRYCDVLAMGSEPSGGSWLGSDSRLILGCRIRNLPRLGPMCGMSWIENDTENLIKYKLGDLLKNDFPPPQVGNHSNSSNVTYEESKALEDPLLEDYTVSVASDHDTKK</sequence>
<dbReference type="AlphaFoldDB" id="A0A9P0LQQ7"/>